<accession>X0SU50</accession>
<name>X0SU50_9ZZZZ</name>
<comment type="caution">
    <text evidence="1">The sequence shown here is derived from an EMBL/GenBank/DDBJ whole genome shotgun (WGS) entry which is preliminary data.</text>
</comment>
<dbReference type="EMBL" id="BARS01008801">
    <property type="protein sequence ID" value="GAF67345.1"/>
    <property type="molecule type" value="Genomic_DNA"/>
</dbReference>
<organism evidence="1">
    <name type="scientific">marine sediment metagenome</name>
    <dbReference type="NCBI Taxonomy" id="412755"/>
    <lineage>
        <taxon>unclassified sequences</taxon>
        <taxon>metagenomes</taxon>
        <taxon>ecological metagenomes</taxon>
    </lineage>
</organism>
<proteinExistence type="predicted"/>
<dbReference type="AlphaFoldDB" id="X0SU50"/>
<gene>
    <name evidence="1" type="ORF">S01H1_16699</name>
</gene>
<protein>
    <submittedName>
        <fullName evidence="1">Uncharacterized protein</fullName>
    </submittedName>
</protein>
<evidence type="ECO:0000313" key="1">
    <source>
        <dbReference type="EMBL" id="GAF67345.1"/>
    </source>
</evidence>
<reference evidence="1" key="1">
    <citation type="journal article" date="2014" name="Front. Microbiol.">
        <title>High frequency of phylogenetically diverse reductive dehalogenase-homologous genes in deep subseafloor sedimentary metagenomes.</title>
        <authorList>
            <person name="Kawai M."/>
            <person name="Futagami T."/>
            <person name="Toyoda A."/>
            <person name="Takaki Y."/>
            <person name="Nishi S."/>
            <person name="Hori S."/>
            <person name="Arai W."/>
            <person name="Tsubouchi T."/>
            <person name="Morono Y."/>
            <person name="Uchiyama I."/>
            <person name="Ito T."/>
            <person name="Fujiyama A."/>
            <person name="Inagaki F."/>
            <person name="Takami H."/>
        </authorList>
    </citation>
    <scope>NUCLEOTIDE SEQUENCE</scope>
    <source>
        <strain evidence="1">Expedition CK06-06</strain>
    </source>
</reference>
<feature type="non-terminal residue" evidence="1">
    <location>
        <position position="43"/>
    </location>
</feature>
<sequence>MTEAEAKKYAELIASEMNREIIRLAHDAKEEGTIDAIRFAIVS</sequence>